<proteinExistence type="predicted"/>
<evidence type="ECO:0000313" key="2">
    <source>
        <dbReference type="EMBL" id="SMD42787.1"/>
    </source>
</evidence>
<feature type="transmembrane region" description="Helical" evidence="1">
    <location>
        <begin position="28"/>
        <end position="49"/>
    </location>
</feature>
<keyword evidence="1" id="KW-1133">Transmembrane helix</keyword>
<evidence type="ECO:0000256" key="1">
    <source>
        <dbReference type="SAM" id="Phobius"/>
    </source>
</evidence>
<evidence type="ECO:0000313" key="3">
    <source>
        <dbReference type="Proteomes" id="UP000192333"/>
    </source>
</evidence>
<dbReference type="EMBL" id="LT838813">
    <property type="protein sequence ID" value="SMD42787.1"/>
    <property type="molecule type" value="Genomic_DNA"/>
</dbReference>
<dbReference type="AlphaFoldDB" id="A0A1W2H1E8"/>
<dbReference type="STRING" id="758820.SAMN00777080_1352"/>
<accession>A0A1W2H1E8</accession>
<dbReference type="Pfam" id="PF19578">
    <property type="entry name" value="DUF6090"/>
    <property type="match status" value="1"/>
</dbReference>
<protein>
    <submittedName>
        <fullName evidence="2">Uncharacterized protein</fullName>
    </submittedName>
</protein>
<organism evidence="2 3">
    <name type="scientific">Aquiflexum balticum DSM 16537</name>
    <dbReference type="NCBI Taxonomy" id="758820"/>
    <lineage>
        <taxon>Bacteria</taxon>
        <taxon>Pseudomonadati</taxon>
        <taxon>Bacteroidota</taxon>
        <taxon>Cytophagia</taxon>
        <taxon>Cytophagales</taxon>
        <taxon>Cyclobacteriaceae</taxon>
        <taxon>Aquiflexum</taxon>
    </lineage>
</organism>
<dbReference type="RefSeq" id="WP_084119553.1">
    <property type="nucleotide sequence ID" value="NZ_LT838813.1"/>
</dbReference>
<reference evidence="3" key="1">
    <citation type="submission" date="2017-04" db="EMBL/GenBank/DDBJ databases">
        <authorList>
            <person name="Varghese N."/>
            <person name="Submissions S."/>
        </authorList>
    </citation>
    <scope>NUCLEOTIDE SEQUENCE [LARGE SCALE GENOMIC DNA]</scope>
    <source>
        <strain evidence="3">DSM 16537</strain>
    </source>
</reference>
<dbReference type="InterPro" id="IPR045749">
    <property type="entry name" value="DUF6090"/>
</dbReference>
<dbReference type="OrthoDB" id="821805at2"/>
<keyword evidence="1" id="KW-0472">Membrane</keyword>
<keyword evidence="1" id="KW-0812">Transmembrane</keyword>
<keyword evidence="3" id="KW-1185">Reference proteome</keyword>
<sequence>MILFFRKIRQKLLSNLPAGKAGNQVTRYLIYAVGEIFLVVIGILIALSINTWNENRKDRAMEANYLKGISENLEGNISELEALILDEDIQSPKVKEFTNRAGYIKALTLAKRRDRIKLLTASRVLKEEIQNYLSHPNL</sequence>
<dbReference type="Proteomes" id="UP000192333">
    <property type="component" value="Chromosome I"/>
</dbReference>
<name>A0A1W2H1E8_9BACT</name>
<gene>
    <name evidence="2" type="ORF">SAMN00777080_1352</name>
</gene>